<dbReference type="SUPFAM" id="SSF47895">
    <property type="entry name" value="Transducin (alpha subunit), insertion domain"/>
    <property type="match status" value="1"/>
</dbReference>
<reference evidence="9" key="1">
    <citation type="submission" date="2022-11" db="EMBL/GenBank/DDBJ databases">
        <title>Centuries of genome instability and evolution in soft-shell clam transmissible cancer (bioRxiv).</title>
        <authorList>
            <person name="Hart S.F.M."/>
            <person name="Yonemitsu M.A."/>
            <person name="Giersch R.M."/>
            <person name="Beal B.F."/>
            <person name="Arriagada G."/>
            <person name="Davis B.W."/>
            <person name="Ostrander E.A."/>
            <person name="Goff S.P."/>
            <person name="Metzger M.J."/>
        </authorList>
    </citation>
    <scope>NUCLEOTIDE SEQUENCE</scope>
    <source>
        <strain evidence="9">MELC-2E11</strain>
        <tissue evidence="9">Siphon/mantle</tissue>
    </source>
</reference>
<keyword evidence="10" id="KW-1185">Reference proteome</keyword>
<dbReference type="Proteomes" id="UP001164746">
    <property type="component" value="Chromosome 5"/>
</dbReference>
<evidence type="ECO:0000256" key="2">
    <source>
        <dbReference type="ARBA" id="ARBA00011356"/>
    </source>
</evidence>
<dbReference type="Pfam" id="PF00503">
    <property type="entry name" value="G-alpha"/>
    <property type="match status" value="1"/>
</dbReference>
<keyword evidence="3 8" id="KW-0479">Metal-binding</keyword>
<name>A0ABY7EAC9_MYAAR</name>
<comment type="function">
    <text evidence="8">Guanine nucleotide-binding proteins (G proteins) function as transducers in numerous signaling pathways controlled by G protein-coupled receptors (GPCRs).</text>
</comment>
<dbReference type="InterPro" id="IPR027417">
    <property type="entry name" value="P-loop_NTPase"/>
</dbReference>
<evidence type="ECO:0000256" key="3">
    <source>
        <dbReference type="ARBA" id="ARBA00022723"/>
    </source>
</evidence>
<dbReference type="Gene3D" id="3.40.50.300">
    <property type="entry name" value="P-loop containing nucleotide triphosphate hydrolases"/>
    <property type="match status" value="1"/>
</dbReference>
<dbReference type="PANTHER" id="PTHR10218:SF367">
    <property type="entry name" value="GUANINE NUCLEOTIDE-BINDING PROTEIN G(F) SUBUNIT ALPHA"/>
    <property type="match status" value="1"/>
</dbReference>
<evidence type="ECO:0000256" key="4">
    <source>
        <dbReference type="ARBA" id="ARBA00022741"/>
    </source>
</evidence>
<sequence length="408" mass="47518">MTEEIMACYGGGCYGNDPLYFDSQEEERLARMRNKQLTKALKEYRHQELKKLKLLERQGKILDIRRNIKQSIVVILGALEQLAISLEHESNVKRMHNILQEASSQGDAALTDELLADIEVLWRDAGVQECYSRSYEYQLIDSAKYFLDKVEEIRRPDYLPSDQDILRCRVLTTGIHHIEFDVHDAGHPVSFSVFDVGGQRGERRKWIQVFDSVVAILFLADVSSYEQTLREDQTKNRFMEALEIFEQVWKNRFLKNVSILLFMNKMDVLAEKIQRGRSISALTDKYPEVFPNYEKFIPSSSEKIEFLDSYYKPEGDGRKRRNSRGSKSADVNPDLIKTAVYVKHIFMKIVKGEVVLNPTVQKISKDWHQNHSCEYFYTCAVDTNNIQRVLDGCRTLIIRKHLERFGII</sequence>
<dbReference type="SMART" id="SM00275">
    <property type="entry name" value="G_alpha"/>
    <property type="match status" value="1"/>
</dbReference>
<dbReference type="CDD" id="cd00066">
    <property type="entry name" value="G-alpha"/>
    <property type="match status" value="1"/>
</dbReference>
<keyword evidence="4 8" id="KW-0547">Nucleotide-binding</keyword>
<evidence type="ECO:0000313" key="10">
    <source>
        <dbReference type="Proteomes" id="UP001164746"/>
    </source>
</evidence>
<dbReference type="PANTHER" id="PTHR10218">
    <property type="entry name" value="GTP-BINDING PROTEIN ALPHA SUBUNIT"/>
    <property type="match status" value="1"/>
</dbReference>
<accession>A0ABY7EAC9</accession>
<keyword evidence="5 8" id="KW-0460">Magnesium</keyword>
<dbReference type="Gene3D" id="1.10.400.10">
    <property type="entry name" value="GI Alpha 1, domain 2-like"/>
    <property type="match status" value="1"/>
</dbReference>
<keyword evidence="8" id="KW-1003">Cell membrane</keyword>
<dbReference type="InterPro" id="IPR011025">
    <property type="entry name" value="GproteinA_insert"/>
</dbReference>
<keyword evidence="8" id="KW-0472">Membrane</keyword>
<protein>
    <recommendedName>
        <fullName evidence="8">Guanine nucleotide-binding protein G(s) subunit alpha</fullName>
    </recommendedName>
    <alternativeName>
        <fullName evidence="8">Adenylate cyclase-stimulating G alpha protein</fullName>
    </alternativeName>
</protein>
<evidence type="ECO:0000256" key="1">
    <source>
        <dbReference type="ARBA" id="ARBA00007172"/>
    </source>
</evidence>
<organism evidence="9 10">
    <name type="scientific">Mya arenaria</name>
    <name type="common">Soft-shell clam</name>
    <dbReference type="NCBI Taxonomy" id="6604"/>
    <lineage>
        <taxon>Eukaryota</taxon>
        <taxon>Metazoa</taxon>
        <taxon>Spiralia</taxon>
        <taxon>Lophotrochozoa</taxon>
        <taxon>Mollusca</taxon>
        <taxon>Bivalvia</taxon>
        <taxon>Autobranchia</taxon>
        <taxon>Heteroconchia</taxon>
        <taxon>Euheterodonta</taxon>
        <taxon>Imparidentia</taxon>
        <taxon>Neoheterodontei</taxon>
        <taxon>Myida</taxon>
        <taxon>Myoidea</taxon>
        <taxon>Myidae</taxon>
        <taxon>Mya</taxon>
    </lineage>
</organism>
<proteinExistence type="inferred from homology"/>
<comment type="subunit">
    <text evidence="2 8">G proteins are composed of 3 units; alpha, beta and gamma. The alpha chain contains the guanine nucleotide binding site.</text>
</comment>
<dbReference type="SUPFAM" id="SSF52540">
    <property type="entry name" value="P-loop containing nucleoside triphosphate hydrolases"/>
    <property type="match status" value="1"/>
</dbReference>
<evidence type="ECO:0000256" key="5">
    <source>
        <dbReference type="ARBA" id="ARBA00022842"/>
    </source>
</evidence>
<evidence type="ECO:0000256" key="6">
    <source>
        <dbReference type="ARBA" id="ARBA00023134"/>
    </source>
</evidence>
<dbReference type="EMBL" id="CP111016">
    <property type="protein sequence ID" value="WAR05596.1"/>
    <property type="molecule type" value="Genomic_DNA"/>
</dbReference>
<dbReference type="InterPro" id="IPR000367">
    <property type="entry name" value="Gprotein_alpha_S"/>
</dbReference>
<comment type="similarity">
    <text evidence="1 8">Belongs to the G-alpha family. G(s) subfamily.</text>
</comment>
<dbReference type="PRINTS" id="PR00318">
    <property type="entry name" value="GPROTEINA"/>
</dbReference>
<gene>
    <name evidence="9" type="ORF">MAR_020965</name>
</gene>
<evidence type="ECO:0000313" key="9">
    <source>
        <dbReference type="EMBL" id="WAR05596.1"/>
    </source>
</evidence>
<keyword evidence="7 8" id="KW-0807">Transducer</keyword>
<dbReference type="InterPro" id="IPR001019">
    <property type="entry name" value="Gprotein_alpha_su"/>
</dbReference>
<evidence type="ECO:0000256" key="8">
    <source>
        <dbReference type="RuleBase" id="RU369121"/>
    </source>
</evidence>
<comment type="subcellular location">
    <subcellularLocation>
        <location evidence="8">Cell membrane</location>
    </subcellularLocation>
</comment>
<evidence type="ECO:0000256" key="7">
    <source>
        <dbReference type="ARBA" id="ARBA00023224"/>
    </source>
</evidence>
<keyword evidence="6 8" id="KW-0342">GTP-binding</keyword>
<dbReference type="PRINTS" id="PR00443">
    <property type="entry name" value="GPROTEINAS"/>
</dbReference>